<proteinExistence type="predicted"/>
<feature type="transmembrane region" description="Helical" evidence="1">
    <location>
        <begin position="57"/>
        <end position="76"/>
    </location>
</feature>
<evidence type="ECO:0000313" key="2">
    <source>
        <dbReference type="EMBL" id="NUU80884.1"/>
    </source>
</evidence>
<keyword evidence="1" id="KW-0472">Membrane</keyword>
<protein>
    <submittedName>
        <fullName evidence="2">Uncharacterized protein</fullName>
    </submittedName>
</protein>
<organism evidence="2">
    <name type="scientific">Populus davidiana</name>
    <dbReference type="NCBI Taxonomy" id="266767"/>
    <lineage>
        <taxon>Eukaryota</taxon>
        <taxon>Viridiplantae</taxon>
        <taxon>Streptophyta</taxon>
        <taxon>Embryophyta</taxon>
        <taxon>Tracheophyta</taxon>
        <taxon>Spermatophyta</taxon>
        <taxon>Magnoliopsida</taxon>
        <taxon>eudicotyledons</taxon>
        <taxon>Gunneridae</taxon>
        <taxon>Pentapetalae</taxon>
        <taxon>rosids</taxon>
        <taxon>fabids</taxon>
        <taxon>Malpighiales</taxon>
        <taxon>Salicaceae</taxon>
        <taxon>Saliceae</taxon>
        <taxon>Populus</taxon>
    </lineage>
</organism>
<keyword evidence="1" id="KW-1133">Transmembrane helix</keyword>
<name>A0A6M2E700_9ROSI</name>
<dbReference type="AlphaFoldDB" id="A0A6M2E700"/>
<sequence length="103" mass="11816">MSLHTLNLSHTFLSSGVSSMTCFPFEVNMYFHALNLSQTLLDAVILCFCFQSSLMNIHLCLHMILFALIFRFFLAFEFNELSNCALKWNQRVINLSSPTILSD</sequence>
<accession>A0A6M2E700</accession>
<reference evidence="2" key="1">
    <citation type="submission" date="2020-03" db="EMBL/GenBank/DDBJ databases">
        <authorList>
            <person name="Zhang R."/>
        </authorList>
    </citation>
    <scope>NUCLEOTIDE SEQUENCE</scope>
</reference>
<dbReference type="EMBL" id="GILB01000551">
    <property type="protein sequence ID" value="NUU80884.1"/>
    <property type="molecule type" value="Transcribed_RNA"/>
</dbReference>
<evidence type="ECO:0000256" key="1">
    <source>
        <dbReference type="SAM" id="Phobius"/>
    </source>
</evidence>
<keyword evidence="1" id="KW-0812">Transmembrane</keyword>